<dbReference type="EMBL" id="CQQC01000614">
    <property type="protein sequence ID" value="CNV27706.1"/>
    <property type="molecule type" value="Genomic_DNA"/>
</dbReference>
<evidence type="ECO:0000313" key="9">
    <source>
        <dbReference type="Proteomes" id="UP000046947"/>
    </source>
</evidence>
<reference evidence="5" key="2">
    <citation type="submission" date="2015-03" db="EMBL/GenBank/DDBJ databases">
        <authorList>
            <consortium name="Pathogen Informatics"/>
            <person name="Murphy D."/>
        </authorList>
    </citation>
    <scope>NUCLEOTIDE SEQUENCE</scope>
    <source>
        <strain evidence="5">N09902308</strain>
    </source>
</reference>
<evidence type="ECO:0000313" key="6">
    <source>
        <dbReference type="Proteomes" id="UP000039021"/>
    </source>
</evidence>
<proteinExistence type="predicted"/>
<evidence type="ECO:0000313" key="2">
    <source>
        <dbReference type="EMBL" id="CFR80229.1"/>
    </source>
</evidence>
<protein>
    <submittedName>
        <fullName evidence="1">Uncharacterized protein</fullName>
    </submittedName>
</protein>
<name>A0A654TMF5_MYCTX</name>
<evidence type="ECO:0000313" key="8">
    <source>
        <dbReference type="Proteomes" id="UP000046680"/>
    </source>
</evidence>
<dbReference type="EMBL" id="CNFU01001160">
    <property type="protein sequence ID" value="CKT10757.1"/>
    <property type="molecule type" value="Genomic_DNA"/>
</dbReference>
<gene>
    <name evidence="2" type="ORF">ERS007657_01813</name>
    <name evidence="4" type="ORF">ERS007661_01958</name>
    <name evidence="1" type="ORF">ERS007688_01973</name>
    <name evidence="5" type="ORF">ERS007739_00642</name>
    <name evidence="3" type="ORF">ERS027661_03940</name>
</gene>
<reference evidence="6 7" key="1">
    <citation type="submission" date="2015-03" db="EMBL/GenBank/DDBJ databases">
        <authorList>
            <consortium name="Pathogen Informatics"/>
        </authorList>
    </citation>
    <scope>NUCLEOTIDE SEQUENCE [LARGE SCALE GENOMIC DNA]</scope>
    <source>
        <strain evidence="3 10">Bir 187</strain>
        <strain evidence="2 8">C09601061</strain>
        <strain evidence="4 7">D00501624</strain>
        <strain evidence="1 9">H09601792</strain>
        <strain evidence="6">N09902308</strain>
    </source>
</reference>
<dbReference type="EMBL" id="CGCX01000617">
    <property type="protein sequence ID" value="CFR80229.1"/>
    <property type="molecule type" value="Genomic_DNA"/>
</dbReference>
<evidence type="ECO:0000313" key="7">
    <source>
        <dbReference type="Proteomes" id="UP000039217"/>
    </source>
</evidence>
<dbReference type="Proteomes" id="UP000039021">
    <property type="component" value="Unassembled WGS sequence"/>
</dbReference>
<evidence type="ECO:0000313" key="4">
    <source>
        <dbReference type="EMBL" id="CNV27706.1"/>
    </source>
</evidence>
<accession>A0A654TMF5</accession>
<dbReference type="EMBL" id="CSBK01000195">
    <property type="protein sequence ID" value="COX08199.1"/>
    <property type="molecule type" value="Genomic_DNA"/>
</dbReference>
<evidence type="ECO:0000313" key="1">
    <source>
        <dbReference type="EMBL" id="CFE51768.1"/>
    </source>
</evidence>
<evidence type="ECO:0000313" key="10">
    <source>
        <dbReference type="Proteomes" id="UP000049023"/>
    </source>
</evidence>
<evidence type="ECO:0000313" key="5">
    <source>
        <dbReference type="EMBL" id="COX08199.1"/>
    </source>
</evidence>
<dbReference type="EMBL" id="CFOH01000290">
    <property type="protein sequence ID" value="CFE51768.1"/>
    <property type="molecule type" value="Genomic_DNA"/>
</dbReference>
<evidence type="ECO:0000313" key="3">
    <source>
        <dbReference type="EMBL" id="CKT10757.1"/>
    </source>
</evidence>
<sequence length="34" mass="3564">MVVLILGRPMGTMRVPCGPTTLNRLALITVSVGP</sequence>
<organism evidence="1 9">
    <name type="scientific">Mycobacterium tuberculosis</name>
    <dbReference type="NCBI Taxonomy" id="1773"/>
    <lineage>
        <taxon>Bacteria</taxon>
        <taxon>Bacillati</taxon>
        <taxon>Actinomycetota</taxon>
        <taxon>Actinomycetes</taxon>
        <taxon>Mycobacteriales</taxon>
        <taxon>Mycobacteriaceae</taxon>
        <taxon>Mycobacterium</taxon>
        <taxon>Mycobacterium tuberculosis complex</taxon>
    </lineage>
</organism>
<dbReference type="AlphaFoldDB" id="A0A654TMF5"/>
<dbReference type="Proteomes" id="UP000046680">
    <property type="component" value="Unassembled WGS sequence"/>
</dbReference>
<dbReference type="Proteomes" id="UP000049023">
    <property type="component" value="Unassembled WGS sequence"/>
</dbReference>
<dbReference type="Proteomes" id="UP000046947">
    <property type="component" value="Unassembled WGS sequence"/>
</dbReference>
<dbReference type="Proteomes" id="UP000039217">
    <property type="component" value="Unassembled WGS sequence"/>
</dbReference>